<protein>
    <submittedName>
        <fullName evidence="2">Uncharacterized protein</fullName>
    </submittedName>
</protein>
<accession>A0AAN2BKV1</accession>
<dbReference type="Proteomes" id="UP001320119">
    <property type="component" value="Chromosome"/>
</dbReference>
<keyword evidence="3" id="KW-1185">Reference proteome</keyword>
<feature type="compositionally biased region" description="Polar residues" evidence="1">
    <location>
        <begin position="7"/>
        <end position="18"/>
    </location>
</feature>
<gene>
    <name evidence="2" type="ORF">MARGE09_P2602</name>
</gene>
<evidence type="ECO:0000256" key="1">
    <source>
        <dbReference type="SAM" id="MobiDB-lite"/>
    </source>
</evidence>
<dbReference type="AlphaFoldDB" id="A0AAN2BKV1"/>
<organism evidence="2 3">
    <name type="scientific">Marinagarivorans cellulosilyticus</name>
    <dbReference type="NCBI Taxonomy" id="2721545"/>
    <lineage>
        <taxon>Bacteria</taxon>
        <taxon>Pseudomonadati</taxon>
        <taxon>Pseudomonadota</taxon>
        <taxon>Gammaproteobacteria</taxon>
        <taxon>Cellvibrionales</taxon>
        <taxon>Cellvibrionaceae</taxon>
        <taxon>Marinagarivorans</taxon>
    </lineage>
</organism>
<evidence type="ECO:0000313" key="2">
    <source>
        <dbReference type="EMBL" id="BCD98401.1"/>
    </source>
</evidence>
<sequence>MLGMSRTDVSQAMQSLSPQKRHTQQRDIYCQGKLVVDFQHEKAVAICINKDPIITTLEPRLFGFNPLKQQAHKTVMRMSLRGNYDHEDPQLGMSYIYPKLGIYFWRDTTPENLQREMSLQRTAESTSHTWYAQAVQDYKQFHAVGVFKEGYL</sequence>
<evidence type="ECO:0000313" key="3">
    <source>
        <dbReference type="Proteomes" id="UP001320119"/>
    </source>
</evidence>
<feature type="region of interest" description="Disordered" evidence="1">
    <location>
        <begin position="1"/>
        <end position="24"/>
    </location>
</feature>
<name>A0AAN2BKV1_9GAMM</name>
<reference evidence="2 3" key="1">
    <citation type="journal article" date="2022" name="IScience">
        <title>An ultrasensitive nanofiber-based assay for enzymatic hydrolysis and deep-sea microbial degradation of cellulose.</title>
        <authorList>
            <person name="Tsudome M."/>
            <person name="Tachioka M."/>
            <person name="Miyazaki M."/>
            <person name="Uchimura K."/>
            <person name="Tsuda M."/>
            <person name="Takaki Y."/>
            <person name="Deguchi S."/>
        </authorList>
    </citation>
    <scope>NUCLEOTIDE SEQUENCE [LARGE SCALE GENOMIC DNA]</scope>
    <source>
        <strain evidence="2 3">GE09</strain>
    </source>
</reference>
<dbReference type="KEGG" id="marq:MARGE09_P2602"/>
<dbReference type="EMBL" id="AP023086">
    <property type="protein sequence ID" value="BCD98401.1"/>
    <property type="molecule type" value="Genomic_DNA"/>
</dbReference>
<proteinExistence type="predicted"/>